<accession>A0A4R1KZM5</accession>
<organism evidence="1 2">
    <name type="scientific">Lonepinella koalarum</name>
    <dbReference type="NCBI Taxonomy" id="53417"/>
    <lineage>
        <taxon>Bacteria</taxon>
        <taxon>Pseudomonadati</taxon>
        <taxon>Pseudomonadota</taxon>
        <taxon>Gammaproteobacteria</taxon>
        <taxon>Pasteurellales</taxon>
        <taxon>Pasteurellaceae</taxon>
        <taxon>Lonepinella</taxon>
    </lineage>
</organism>
<evidence type="ECO:0000313" key="2">
    <source>
        <dbReference type="Proteomes" id="UP000295496"/>
    </source>
</evidence>
<sequence length="175" mass="20522">MMDTQKIQATLDSIGEWYDRDITEPNFDLQLSLYCKMAALELCGWLEEVYDNVIISFLHRKGLSEKEIENFEKSYVRKVHGLSYSEHFRRLMIDTLGYTVVLDIESKTPKLEALISNLDTLHKYRNCMAHRQYFDYREKIPIKAQQQIISPSGIKSIFEAINPILKEIVDKIDIL</sequence>
<dbReference type="OrthoDB" id="1436405at2"/>
<evidence type="ECO:0000313" key="1">
    <source>
        <dbReference type="EMBL" id="TCK70070.1"/>
    </source>
</evidence>
<reference evidence="1 2" key="1">
    <citation type="submission" date="2019-03" db="EMBL/GenBank/DDBJ databases">
        <title>Genomic Encyclopedia of Type Strains, Phase IV (KMG-IV): sequencing the most valuable type-strain genomes for metagenomic binning, comparative biology and taxonomic classification.</title>
        <authorList>
            <person name="Goeker M."/>
        </authorList>
    </citation>
    <scope>NUCLEOTIDE SEQUENCE [LARGE SCALE GENOMIC DNA]</scope>
    <source>
        <strain evidence="1 2">DSM 10053</strain>
    </source>
</reference>
<dbReference type="Proteomes" id="UP000295496">
    <property type="component" value="Unassembled WGS sequence"/>
</dbReference>
<keyword evidence="2" id="KW-1185">Reference proteome</keyword>
<dbReference type="AlphaFoldDB" id="A0A4R1KZM5"/>
<protein>
    <submittedName>
        <fullName evidence="1">Uncharacterized protein</fullName>
    </submittedName>
</protein>
<comment type="caution">
    <text evidence="1">The sequence shown here is derived from an EMBL/GenBank/DDBJ whole genome shotgun (WGS) entry which is preliminary data.</text>
</comment>
<proteinExistence type="predicted"/>
<dbReference type="EMBL" id="SMGJ01000003">
    <property type="protein sequence ID" value="TCK70070.1"/>
    <property type="molecule type" value="Genomic_DNA"/>
</dbReference>
<name>A0A4R1KZM5_9PAST</name>
<gene>
    <name evidence="1" type="ORF">EV692_1294</name>
</gene>
<dbReference type="RefSeq" id="WP_132301681.1">
    <property type="nucleotide sequence ID" value="NZ_CP170642.1"/>
</dbReference>